<keyword evidence="3" id="KW-1185">Reference proteome</keyword>
<gene>
    <name evidence="2" type="ORF">L9F63_027393</name>
</gene>
<protein>
    <submittedName>
        <fullName evidence="2">Uncharacterized protein</fullName>
    </submittedName>
</protein>
<keyword evidence="1" id="KW-1133">Transmembrane helix</keyword>
<reference evidence="2" key="2">
    <citation type="submission" date="2023-05" db="EMBL/GenBank/DDBJ databases">
        <authorList>
            <person name="Fouks B."/>
        </authorList>
    </citation>
    <scope>NUCLEOTIDE SEQUENCE</scope>
    <source>
        <strain evidence="2">Stay&amp;Tobe</strain>
        <tissue evidence="2">Testes</tissue>
    </source>
</reference>
<accession>A0AAD8EL28</accession>
<comment type="caution">
    <text evidence="2">The sequence shown here is derived from an EMBL/GenBank/DDBJ whole genome shotgun (WGS) entry which is preliminary data.</text>
</comment>
<dbReference type="EMBL" id="JASPKZ010002826">
    <property type="protein sequence ID" value="KAJ9594625.1"/>
    <property type="molecule type" value="Genomic_DNA"/>
</dbReference>
<keyword evidence="1" id="KW-0472">Membrane</keyword>
<organism evidence="2 3">
    <name type="scientific">Diploptera punctata</name>
    <name type="common">Pacific beetle cockroach</name>
    <dbReference type="NCBI Taxonomy" id="6984"/>
    <lineage>
        <taxon>Eukaryota</taxon>
        <taxon>Metazoa</taxon>
        <taxon>Ecdysozoa</taxon>
        <taxon>Arthropoda</taxon>
        <taxon>Hexapoda</taxon>
        <taxon>Insecta</taxon>
        <taxon>Pterygota</taxon>
        <taxon>Neoptera</taxon>
        <taxon>Polyneoptera</taxon>
        <taxon>Dictyoptera</taxon>
        <taxon>Blattodea</taxon>
        <taxon>Blaberoidea</taxon>
        <taxon>Blaberidae</taxon>
        <taxon>Diplopterinae</taxon>
        <taxon>Diploptera</taxon>
    </lineage>
</organism>
<dbReference type="AlphaFoldDB" id="A0AAD8EL28"/>
<keyword evidence="1" id="KW-0812">Transmembrane</keyword>
<sequence>MLSLHDFCGHICYKEYNSDSSYEIDYYLLISILHKLLLIYVSLYYGNIVQN</sequence>
<dbReference type="Proteomes" id="UP001233999">
    <property type="component" value="Unassembled WGS sequence"/>
</dbReference>
<evidence type="ECO:0000256" key="1">
    <source>
        <dbReference type="SAM" id="Phobius"/>
    </source>
</evidence>
<proteinExistence type="predicted"/>
<reference evidence="2" key="1">
    <citation type="journal article" date="2023" name="IScience">
        <title>Live-bearing cockroach genome reveals convergent evolutionary mechanisms linked to viviparity in insects and beyond.</title>
        <authorList>
            <person name="Fouks B."/>
            <person name="Harrison M.C."/>
            <person name="Mikhailova A.A."/>
            <person name="Marchal E."/>
            <person name="English S."/>
            <person name="Carruthers M."/>
            <person name="Jennings E.C."/>
            <person name="Chiamaka E.L."/>
            <person name="Frigard R.A."/>
            <person name="Pippel M."/>
            <person name="Attardo G.M."/>
            <person name="Benoit J.B."/>
            <person name="Bornberg-Bauer E."/>
            <person name="Tobe S.S."/>
        </authorList>
    </citation>
    <scope>NUCLEOTIDE SEQUENCE</scope>
    <source>
        <strain evidence="2">Stay&amp;Tobe</strain>
    </source>
</reference>
<evidence type="ECO:0000313" key="3">
    <source>
        <dbReference type="Proteomes" id="UP001233999"/>
    </source>
</evidence>
<feature type="transmembrane region" description="Helical" evidence="1">
    <location>
        <begin position="26"/>
        <end position="46"/>
    </location>
</feature>
<name>A0AAD8EL28_DIPPU</name>
<feature type="non-terminal residue" evidence="2">
    <location>
        <position position="1"/>
    </location>
</feature>
<evidence type="ECO:0000313" key="2">
    <source>
        <dbReference type="EMBL" id="KAJ9594625.1"/>
    </source>
</evidence>